<proteinExistence type="predicted"/>
<accession>A0A4P8QUI5</accession>
<evidence type="ECO:0000313" key="3">
    <source>
        <dbReference type="Proteomes" id="UP000299580"/>
    </source>
</evidence>
<protein>
    <recommendedName>
        <fullName evidence="1">Berberine/berberine-like domain-containing protein</fullName>
    </recommendedName>
</protein>
<sequence>MNYRDSDLADVRYNKSMHQWHELYYKRNYPRLQQVKRASDPKNIFRHSLSIRS</sequence>
<dbReference type="RefSeq" id="WP_137715283.1">
    <property type="nucleotide sequence ID" value="NZ_JBHRVE010000003.1"/>
</dbReference>
<dbReference type="AlphaFoldDB" id="A0A4P8QUI5"/>
<dbReference type="Pfam" id="PF08031">
    <property type="entry name" value="BBE"/>
    <property type="match status" value="1"/>
</dbReference>
<name>A0A4P8QUI5_9GAMM</name>
<feature type="domain" description="Berberine/berberine-like" evidence="1">
    <location>
        <begin position="1"/>
        <end position="52"/>
    </location>
</feature>
<dbReference type="Proteomes" id="UP000299580">
    <property type="component" value="Chromosome"/>
</dbReference>
<dbReference type="OrthoDB" id="9775082at2"/>
<organism evidence="2 3">
    <name type="scientific">Brenneria rubrifaciens</name>
    <dbReference type="NCBI Taxonomy" id="55213"/>
    <lineage>
        <taxon>Bacteria</taxon>
        <taxon>Pseudomonadati</taxon>
        <taxon>Pseudomonadota</taxon>
        <taxon>Gammaproteobacteria</taxon>
        <taxon>Enterobacterales</taxon>
        <taxon>Pectobacteriaceae</taxon>
        <taxon>Brenneria</taxon>
    </lineage>
</organism>
<gene>
    <name evidence="2" type="ORF">EH207_06330</name>
</gene>
<reference evidence="2 3" key="1">
    <citation type="submission" date="2018-11" db="EMBL/GenBank/DDBJ databases">
        <title>Genome sequences of Brenneria nigrifluens and Brenneria rubrifaciens.</title>
        <authorList>
            <person name="Poret-Peterson A.T."/>
            <person name="McClean A.E."/>
            <person name="Kluepfel D.A."/>
        </authorList>
    </citation>
    <scope>NUCLEOTIDE SEQUENCE [LARGE SCALE GENOMIC DNA]</scope>
    <source>
        <strain evidence="2 3">6D370</strain>
    </source>
</reference>
<dbReference type="GO" id="GO:0016491">
    <property type="term" value="F:oxidoreductase activity"/>
    <property type="evidence" value="ECO:0007669"/>
    <property type="project" value="InterPro"/>
</dbReference>
<dbReference type="GO" id="GO:0050660">
    <property type="term" value="F:flavin adenine dinucleotide binding"/>
    <property type="evidence" value="ECO:0007669"/>
    <property type="project" value="InterPro"/>
</dbReference>
<dbReference type="InterPro" id="IPR016169">
    <property type="entry name" value="FAD-bd_PCMH_sub2"/>
</dbReference>
<dbReference type="Gene3D" id="3.30.465.10">
    <property type="match status" value="1"/>
</dbReference>
<dbReference type="EMBL" id="CP034035">
    <property type="protein sequence ID" value="QCR10296.1"/>
    <property type="molecule type" value="Genomic_DNA"/>
</dbReference>
<dbReference type="InterPro" id="IPR012951">
    <property type="entry name" value="BBE"/>
</dbReference>
<dbReference type="KEGG" id="brb:EH207_06330"/>
<evidence type="ECO:0000313" key="2">
    <source>
        <dbReference type="EMBL" id="QCR10296.1"/>
    </source>
</evidence>
<evidence type="ECO:0000259" key="1">
    <source>
        <dbReference type="Pfam" id="PF08031"/>
    </source>
</evidence>
<keyword evidence="3" id="KW-1185">Reference proteome</keyword>